<evidence type="ECO:0000256" key="1">
    <source>
        <dbReference type="SAM" id="MobiDB-lite"/>
    </source>
</evidence>
<feature type="region of interest" description="Disordered" evidence="1">
    <location>
        <begin position="43"/>
        <end position="63"/>
    </location>
</feature>
<keyword evidence="3" id="KW-1185">Reference proteome</keyword>
<accession>A0ABN0VCJ8</accession>
<name>A0ABN0VCJ8_9ACTN</name>
<evidence type="ECO:0000313" key="3">
    <source>
        <dbReference type="Proteomes" id="UP001501867"/>
    </source>
</evidence>
<protein>
    <submittedName>
        <fullName evidence="2">Uncharacterized protein</fullName>
    </submittedName>
</protein>
<evidence type="ECO:0000313" key="2">
    <source>
        <dbReference type="EMBL" id="GAA0287066.1"/>
    </source>
</evidence>
<reference evidence="2 3" key="1">
    <citation type="journal article" date="2019" name="Int. J. Syst. Evol. Microbiol.">
        <title>The Global Catalogue of Microorganisms (GCM) 10K type strain sequencing project: providing services to taxonomists for standard genome sequencing and annotation.</title>
        <authorList>
            <consortium name="The Broad Institute Genomics Platform"/>
            <consortium name="The Broad Institute Genome Sequencing Center for Infectious Disease"/>
            <person name="Wu L."/>
            <person name="Ma J."/>
        </authorList>
    </citation>
    <scope>NUCLEOTIDE SEQUENCE [LARGE SCALE GENOMIC DNA]</scope>
    <source>
        <strain evidence="2 3">JCM 4505</strain>
    </source>
</reference>
<dbReference type="Proteomes" id="UP001501867">
    <property type="component" value="Unassembled WGS sequence"/>
</dbReference>
<comment type="caution">
    <text evidence="2">The sequence shown here is derived from an EMBL/GenBank/DDBJ whole genome shotgun (WGS) entry which is preliminary data.</text>
</comment>
<gene>
    <name evidence="2" type="ORF">GCM10010302_26790</name>
</gene>
<proteinExistence type="predicted"/>
<organism evidence="2 3">
    <name type="scientific">Streptomyces polychromogenes</name>
    <dbReference type="NCBI Taxonomy" id="67342"/>
    <lineage>
        <taxon>Bacteria</taxon>
        <taxon>Bacillati</taxon>
        <taxon>Actinomycetota</taxon>
        <taxon>Actinomycetes</taxon>
        <taxon>Kitasatosporales</taxon>
        <taxon>Streptomycetaceae</taxon>
        <taxon>Streptomyces</taxon>
    </lineage>
</organism>
<sequence>MHWAKVTRYVRERGGVVIARQYTTDVVAVVPIDWYERAVKAIGAPQVPDEPEPPVTYDKPATA</sequence>
<dbReference type="EMBL" id="BAAABV010000015">
    <property type="protein sequence ID" value="GAA0287066.1"/>
    <property type="molecule type" value="Genomic_DNA"/>
</dbReference>